<dbReference type="Proteomes" id="UP000030746">
    <property type="component" value="Unassembled WGS sequence"/>
</dbReference>
<dbReference type="InterPro" id="IPR035914">
    <property type="entry name" value="Sperma_CUB_dom_sf"/>
</dbReference>
<dbReference type="SUPFAM" id="SSF57196">
    <property type="entry name" value="EGF/Laminin"/>
    <property type="match status" value="1"/>
</dbReference>
<proteinExistence type="predicted"/>
<comment type="caution">
    <text evidence="2">Lacks conserved residue(s) required for the propagation of feature annotation.</text>
</comment>
<protein>
    <recommendedName>
        <fullName evidence="7">EGF-like domain-containing protein</fullName>
    </recommendedName>
</protein>
<dbReference type="EMBL" id="KB203918">
    <property type="protein sequence ID" value="ESO82444.1"/>
    <property type="molecule type" value="Genomic_DNA"/>
</dbReference>
<evidence type="ECO:0000259" key="3">
    <source>
        <dbReference type="PROSITE" id="PS01180"/>
    </source>
</evidence>
<dbReference type="STRING" id="225164.V4B2B4"/>
<dbReference type="GeneID" id="20241313"/>
<dbReference type="Pfam" id="PF00431">
    <property type="entry name" value="CUB"/>
    <property type="match status" value="1"/>
</dbReference>
<dbReference type="OrthoDB" id="26719at2759"/>
<dbReference type="CTD" id="20241313"/>
<feature type="domain" description="CUB" evidence="3">
    <location>
        <begin position="34"/>
        <end position="145"/>
    </location>
</feature>
<dbReference type="InterPro" id="IPR000859">
    <property type="entry name" value="CUB_dom"/>
</dbReference>
<organism evidence="5 6">
    <name type="scientific">Lottia gigantea</name>
    <name type="common">Giant owl limpet</name>
    <dbReference type="NCBI Taxonomy" id="225164"/>
    <lineage>
        <taxon>Eukaryota</taxon>
        <taxon>Metazoa</taxon>
        <taxon>Spiralia</taxon>
        <taxon>Lophotrochozoa</taxon>
        <taxon>Mollusca</taxon>
        <taxon>Gastropoda</taxon>
        <taxon>Patellogastropoda</taxon>
        <taxon>Lottioidea</taxon>
        <taxon>Lottiidae</taxon>
        <taxon>Lottia</taxon>
    </lineage>
</organism>
<dbReference type="KEGG" id="lgi:LOTGIDRAFT_170076"/>
<gene>
    <name evidence="5" type="ORF">LOTGIDRAFT_170076</name>
</gene>
<reference evidence="5 6" key="1">
    <citation type="journal article" date="2013" name="Nature">
        <title>Insights into bilaterian evolution from three spiralian genomes.</title>
        <authorList>
            <person name="Simakov O."/>
            <person name="Marletaz F."/>
            <person name="Cho S.J."/>
            <person name="Edsinger-Gonzales E."/>
            <person name="Havlak P."/>
            <person name="Hellsten U."/>
            <person name="Kuo D.H."/>
            <person name="Larsson T."/>
            <person name="Lv J."/>
            <person name="Arendt D."/>
            <person name="Savage R."/>
            <person name="Osoegawa K."/>
            <person name="de Jong P."/>
            <person name="Grimwood J."/>
            <person name="Chapman J.A."/>
            <person name="Shapiro H."/>
            <person name="Aerts A."/>
            <person name="Otillar R.P."/>
            <person name="Terry A.Y."/>
            <person name="Boore J.L."/>
            <person name="Grigoriev I.V."/>
            <person name="Lindberg D.R."/>
            <person name="Seaver E.C."/>
            <person name="Weisblat D.A."/>
            <person name="Putnam N.H."/>
            <person name="Rokhsar D.S."/>
        </authorList>
    </citation>
    <scope>NUCLEOTIDE SEQUENCE [LARGE SCALE GENOMIC DNA]</scope>
</reference>
<sequence>MGGSYTIFLILLFCFYINGEILKLKREKREAIASNVDITATQGSISSPGFQDGVNYPLNVDKTWTLHLPKDSAYSVTLNITFMDIEEEAKCEWDFLEFDKDYSQRLCGSRTGVYTVESAYKETKIRFVSDFYMAKRGFTAYYSIERLANPCDKSQCVNNGSCSRLSNSDYKCICSKHYTGKYCQEFKKSECESYPCLIFEDNFDFINHHVWEHEITLGGGG</sequence>
<evidence type="ECO:0000313" key="6">
    <source>
        <dbReference type="Proteomes" id="UP000030746"/>
    </source>
</evidence>
<feature type="domain" description="EGF-like" evidence="4">
    <location>
        <begin position="147"/>
        <end position="184"/>
    </location>
</feature>
<dbReference type="GO" id="GO:0004252">
    <property type="term" value="F:serine-type endopeptidase activity"/>
    <property type="evidence" value="ECO:0007669"/>
    <property type="project" value="TreeGrafter"/>
</dbReference>
<evidence type="ECO:0000313" key="5">
    <source>
        <dbReference type="EMBL" id="ESO82444.1"/>
    </source>
</evidence>
<dbReference type="PROSITE" id="PS01180">
    <property type="entry name" value="CUB"/>
    <property type="match status" value="1"/>
</dbReference>
<dbReference type="CDD" id="cd00054">
    <property type="entry name" value="EGF_CA"/>
    <property type="match status" value="1"/>
</dbReference>
<feature type="disulfide bond" evidence="2">
    <location>
        <begin position="174"/>
        <end position="183"/>
    </location>
</feature>
<dbReference type="PROSITE" id="PS00022">
    <property type="entry name" value="EGF_1"/>
    <property type="match status" value="1"/>
</dbReference>
<evidence type="ECO:0000259" key="4">
    <source>
        <dbReference type="PROSITE" id="PS50026"/>
    </source>
</evidence>
<dbReference type="PANTHER" id="PTHR24255">
    <property type="entry name" value="COMPLEMENT COMPONENT 1, S SUBCOMPONENT-RELATED"/>
    <property type="match status" value="1"/>
</dbReference>
<keyword evidence="2" id="KW-0245">EGF-like domain</keyword>
<dbReference type="Gene3D" id="2.10.25.10">
    <property type="entry name" value="Laminin"/>
    <property type="match status" value="1"/>
</dbReference>
<evidence type="ECO:0000256" key="1">
    <source>
        <dbReference type="ARBA" id="ARBA00023157"/>
    </source>
</evidence>
<feature type="non-terminal residue" evidence="5">
    <location>
        <position position="221"/>
    </location>
</feature>
<dbReference type="CDD" id="cd00041">
    <property type="entry name" value="CUB"/>
    <property type="match status" value="1"/>
</dbReference>
<dbReference type="Pfam" id="PF00008">
    <property type="entry name" value="EGF"/>
    <property type="match status" value="1"/>
</dbReference>
<dbReference type="SMART" id="SM00042">
    <property type="entry name" value="CUB"/>
    <property type="match status" value="1"/>
</dbReference>
<dbReference type="SUPFAM" id="SSF49854">
    <property type="entry name" value="Spermadhesin, CUB domain"/>
    <property type="match status" value="1"/>
</dbReference>
<keyword evidence="1 2" id="KW-1015">Disulfide bond</keyword>
<name>V4B2B4_LOTGI</name>
<dbReference type="AlphaFoldDB" id="V4B2B4"/>
<dbReference type="HOGENOM" id="CLU_1253372_0_0_1"/>
<evidence type="ECO:0000256" key="2">
    <source>
        <dbReference type="PROSITE-ProRule" id="PRU00076"/>
    </source>
</evidence>
<dbReference type="RefSeq" id="XP_009066947.1">
    <property type="nucleotide sequence ID" value="XM_009068699.1"/>
</dbReference>
<dbReference type="PANTHER" id="PTHR24255:SF31">
    <property type="entry name" value="CUBILIN-LIKE PROTEIN"/>
    <property type="match status" value="1"/>
</dbReference>
<dbReference type="SMART" id="SM00181">
    <property type="entry name" value="EGF"/>
    <property type="match status" value="1"/>
</dbReference>
<dbReference type="PROSITE" id="PS50026">
    <property type="entry name" value="EGF_3"/>
    <property type="match status" value="1"/>
</dbReference>
<dbReference type="GO" id="GO:0005615">
    <property type="term" value="C:extracellular space"/>
    <property type="evidence" value="ECO:0007669"/>
    <property type="project" value="TreeGrafter"/>
</dbReference>
<evidence type="ECO:0008006" key="7">
    <source>
        <dbReference type="Google" id="ProtNLM"/>
    </source>
</evidence>
<dbReference type="InterPro" id="IPR000742">
    <property type="entry name" value="EGF"/>
</dbReference>
<accession>V4B2B4</accession>
<dbReference type="Gene3D" id="2.60.120.290">
    <property type="entry name" value="Spermadhesin, CUB domain"/>
    <property type="match status" value="1"/>
</dbReference>
<keyword evidence="6" id="KW-1185">Reference proteome</keyword>